<keyword evidence="2" id="KW-1185">Reference proteome</keyword>
<dbReference type="AlphaFoldDB" id="A0A7X2PDZ0"/>
<dbReference type="Proteomes" id="UP000460549">
    <property type="component" value="Unassembled WGS sequence"/>
</dbReference>
<proteinExistence type="predicted"/>
<comment type="caution">
    <text evidence="1">The sequence shown here is derived from an EMBL/GenBank/DDBJ whole genome shotgun (WGS) entry which is preliminary data.</text>
</comment>
<dbReference type="EMBL" id="VUNN01000029">
    <property type="protein sequence ID" value="MSU07179.1"/>
    <property type="molecule type" value="Genomic_DNA"/>
</dbReference>
<dbReference type="Pfam" id="PF13707">
    <property type="entry name" value="RloB"/>
    <property type="match status" value="1"/>
</dbReference>
<sequence>MARERKSIPRKMRPQFLVLCEGETEENYVNFLRQYYRLPIKIVPKIIGSKISQKIVNRYKKDLTGSEESIKTFFMYDADLPEVVENLKQCDGILLISNPCIEIWFIAHYKKPSEAELSSQNCVRMLRGLPNWDNYKKSILTSVQESQLWNKRMVAVANMEQKEANSKTYSSIFEFIKILEKESSNKN</sequence>
<protein>
    <submittedName>
        <fullName evidence="1">RloB domain-containing protein</fullName>
    </submittedName>
</protein>
<reference evidence="1 2" key="1">
    <citation type="submission" date="2019-08" db="EMBL/GenBank/DDBJ databases">
        <title>In-depth cultivation of the pig gut microbiome towards novel bacterial diversity and tailored functional studies.</title>
        <authorList>
            <person name="Wylensek D."/>
            <person name="Hitch T.C.A."/>
            <person name="Clavel T."/>
        </authorList>
    </citation>
    <scope>NUCLEOTIDE SEQUENCE [LARGE SCALE GENOMIC DNA]</scope>
    <source>
        <strain evidence="1 2">NM-380-WT-3C1</strain>
    </source>
</reference>
<accession>A0A7X2PDZ0</accession>
<dbReference type="InterPro" id="IPR025591">
    <property type="entry name" value="RloB"/>
</dbReference>
<organism evidence="1 2">
    <name type="scientific">Bullifex porci</name>
    <dbReference type="NCBI Taxonomy" id="2606638"/>
    <lineage>
        <taxon>Bacteria</taxon>
        <taxon>Pseudomonadati</taxon>
        <taxon>Spirochaetota</taxon>
        <taxon>Spirochaetia</taxon>
        <taxon>Spirochaetales</taxon>
        <taxon>Spirochaetaceae</taxon>
        <taxon>Bullifex</taxon>
    </lineage>
</organism>
<dbReference type="RefSeq" id="WP_154426707.1">
    <property type="nucleotide sequence ID" value="NZ_VUNN01000029.1"/>
</dbReference>
<evidence type="ECO:0000313" key="1">
    <source>
        <dbReference type="EMBL" id="MSU07179.1"/>
    </source>
</evidence>
<name>A0A7X2PDZ0_9SPIO</name>
<gene>
    <name evidence="1" type="ORF">FYJ80_10445</name>
</gene>
<evidence type="ECO:0000313" key="2">
    <source>
        <dbReference type="Proteomes" id="UP000460549"/>
    </source>
</evidence>